<name>A0A9Q3P186_9BASI</name>
<dbReference type="OrthoDB" id="2432695at2759"/>
<protein>
    <submittedName>
        <fullName evidence="1">Uncharacterized protein</fullName>
    </submittedName>
</protein>
<accession>A0A9Q3P186</accession>
<proteinExistence type="predicted"/>
<keyword evidence="2" id="KW-1185">Reference proteome</keyword>
<organism evidence="1 2">
    <name type="scientific">Austropuccinia psidii MF-1</name>
    <dbReference type="NCBI Taxonomy" id="1389203"/>
    <lineage>
        <taxon>Eukaryota</taxon>
        <taxon>Fungi</taxon>
        <taxon>Dikarya</taxon>
        <taxon>Basidiomycota</taxon>
        <taxon>Pucciniomycotina</taxon>
        <taxon>Pucciniomycetes</taxon>
        <taxon>Pucciniales</taxon>
        <taxon>Sphaerophragmiaceae</taxon>
        <taxon>Austropuccinia</taxon>
    </lineage>
</organism>
<evidence type="ECO:0000313" key="2">
    <source>
        <dbReference type="Proteomes" id="UP000765509"/>
    </source>
</evidence>
<reference evidence="1" key="1">
    <citation type="submission" date="2021-03" db="EMBL/GenBank/DDBJ databases">
        <title>Draft genome sequence of rust myrtle Austropuccinia psidii MF-1, a brazilian biotype.</title>
        <authorList>
            <person name="Quecine M.C."/>
            <person name="Pachon D.M.R."/>
            <person name="Bonatelli M.L."/>
            <person name="Correr F.H."/>
            <person name="Franceschini L.M."/>
            <person name="Leite T.F."/>
            <person name="Margarido G.R.A."/>
            <person name="Almeida C.A."/>
            <person name="Ferrarezi J.A."/>
            <person name="Labate C.A."/>
        </authorList>
    </citation>
    <scope>NUCLEOTIDE SEQUENCE</scope>
    <source>
        <strain evidence="1">MF-1</strain>
    </source>
</reference>
<comment type="caution">
    <text evidence="1">The sequence shown here is derived from an EMBL/GenBank/DDBJ whole genome shotgun (WGS) entry which is preliminary data.</text>
</comment>
<evidence type="ECO:0000313" key="1">
    <source>
        <dbReference type="EMBL" id="MBW0547519.1"/>
    </source>
</evidence>
<dbReference type="AlphaFoldDB" id="A0A9Q3P186"/>
<dbReference type="EMBL" id="AVOT02052603">
    <property type="protein sequence ID" value="MBW0547519.1"/>
    <property type="molecule type" value="Genomic_DNA"/>
</dbReference>
<gene>
    <name evidence="1" type="ORF">O181_087234</name>
</gene>
<dbReference type="Proteomes" id="UP000765509">
    <property type="component" value="Unassembled WGS sequence"/>
</dbReference>
<sequence>MAQVLEEMMEDLSAKKQAIGCMAHTIHLVACEGLKSLGDRRASITNQEENEDDHPMLIANIVNCPHGADLNENTIITQIGNLASYLRHSTQRRDKFSELVSLIYNEKKP</sequence>